<dbReference type="InterPro" id="IPR036388">
    <property type="entry name" value="WH-like_DNA-bd_sf"/>
</dbReference>
<keyword evidence="6 7" id="KW-0175">Coiled coil</keyword>
<evidence type="ECO:0000256" key="2">
    <source>
        <dbReference type="ARBA" id="ARBA00022614"/>
    </source>
</evidence>
<dbReference type="InterPro" id="IPR055414">
    <property type="entry name" value="LRR_R13L4/SHOC2-like"/>
</dbReference>
<keyword evidence="3" id="KW-0677">Repeat</keyword>
<sequence length="997" mass="114215">MEVVGVTTGVMKPLLSKLTKLLEEEYIKVKGVRKQIKFLRDELSAMSATLEDLADADPEQLNSEVRLWRNKLRELAYDLEDCIDSFMARVDDGRDGPTGFKKYFRKLKTLKARHDIANHIQELKASVMEASERHRRYEFARLKHKSGTSSIDPRLQALHEDIEKLVGIDGPKKHIVELLSMEMKGPSTKLKVVSIAGCGGLGKTTLAKQVYDTIKGHFSCSAFVSVSRTPDLRKILIHISSGVGFTGYTQDDGEQQLIDKIRNHLHCKRYIVVIDDVWDTEAWEFVKLALPNNDLGSRIISTTRSVTVAKCCSSQVYEMEPLSFDDSKRLFFKRAFGSETPCYPHLEDIPDRILRKCGGLPLAIVTVSSMLTNQLRKAEWDRVLSAMGFALANKPDAKKMTSIISLSYFDIPYHLRTCLLYLSVFPEDYKIEKQCLINRWIAEGFIHEEEGRSKYEIGEGYFNDLINRSMIQPVDVKYGQAKACRVHDIILDYIRCKATEENFVTSLYAAEHVYTPAYKVRRLCVSNHTEENVAIWADPMLSRVRSVTIFGQPVKTCLLPSTSLHVLDLGGCSSMKDHHLASIETMFHLKYLRISSGSISKLPEKIGELKYLQTLDVQGTSIEELPSTITKLQRLAHLYVNWDIRFPDGVIGEMHSLEEMREYGVQSYEQGKSLQEFSKLTKLRTLKIRWYFNSLEGSEGLRKAEGFHSYVGTLLSSCNLYNLYITDCDEDENYPLLLDSWHPAAPCSLRKLCIKTCPIYKVPNWMGSLGNLVVLKLQYIICMRPEDVEILEAIPGLLFLKLVTIRGTNGRITIHGRNGFRSLKYLYLGIYHCGTTLEFQVGSMPKLEHVKLMFPAHKRECLNGASDLGIQHLSALSKVEVRIWGNCRYVTNYNLTEDENDDAVRWVANAITGAIMTHPNRPTIRFETRHDKKCQHFECFLRKENQQELGRLLTEWLKIWQIEEEQTCAEDREEETDEEEEYSYEEEGEEQTDKEKE</sequence>
<dbReference type="Gene3D" id="1.10.10.10">
    <property type="entry name" value="Winged helix-like DNA-binding domain superfamily/Winged helix DNA-binding domain"/>
    <property type="match status" value="1"/>
</dbReference>
<dbReference type="EMBL" id="CM008051">
    <property type="protein sequence ID" value="PAN33868.1"/>
    <property type="molecule type" value="Genomic_DNA"/>
</dbReference>
<evidence type="ECO:0008006" key="14">
    <source>
        <dbReference type="Google" id="ProtNLM"/>
    </source>
</evidence>
<dbReference type="GO" id="GO:0009626">
    <property type="term" value="P:plant-type hypersensitive response"/>
    <property type="evidence" value="ECO:0007669"/>
    <property type="project" value="UniProtKB-ARBA"/>
</dbReference>
<evidence type="ECO:0000259" key="12">
    <source>
        <dbReference type="Pfam" id="PF23598"/>
    </source>
</evidence>
<dbReference type="GO" id="GO:0042742">
    <property type="term" value="P:defense response to bacterium"/>
    <property type="evidence" value="ECO:0007669"/>
    <property type="project" value="UniProtKB-ARBA"/>
</dbReference>
<dbReference type="GO" id="GO:0043531">
    <property type="term" value="F:ADP binding"/>
    <property type="evidence" value="ECO:0007669"/>
    <property type="project" value="InterPro"/>
</dbReference>
<evidence type="ECO:0000256" key="6">
    <source>
        <dbReference type="ARBA" id="ARBA00023054"/>
    </source>
</evidence>
<dbReference type="Gene3D" id="1.20.5.4130">
    <property type="match status" value="1"/>
</dbReference>
<dbReference type="FunFam" id="3.40.50.300:FF:001091">
    <property type="entry name" value="Probable disease resistance protein At1g61300"/>
    <property type="match status" value="1"/>
</dbReference>
<dbReference type="SUPFAM" id="SSF52540">
    <property type="entry name" value="P-loop containing nucleoside triphosphate hydrolases"/>
    <property type="match status" value="1"/>
</dbReference>
<keyword evidence="4" id="KW-0547">Nucleotide-binding</keyword>
<evidence type="ECO:0000313" key="13">
    <source>
        <dbReference type="EMBL" id="PAN33868.1"/>
    </source>
</evidence>
<evidence type="ECO:0000256" key="1">
    <source>
        <dbReference type="ARBA" id="ARBA00008894"/>
    </source>
</evidence>
<dbReference type="InterPro" id="IPR058922">
    <property type="entry name" value="WHD_DRP"/>
</dbReference>
<dbReference type="Pfam" id="PF23598">
    <property type="entry name" value="LRR_14"/>
    <property type="match status" value="1"/>
</dbReference>
<dbReference type="InterPro" id="IPR041118">
    <property type="entry name" value="Rx_N"/>
</dbReference>
<protein>
    <recommendedName>
        <fullName evidence="14">AAA+ ATPase domain-containing protein</fullName>
    </recommendedName>
</protein>
<dbReference type="InterPro" id="IPR038005">
    <property type="entry name" value="RX-like_CC"/>
</dbReference>
<evidence type="ECO:0000259" key="10">
    <source>
        <dbReference type="Pfam" id="PF18052"/>
    </source>
</evidence>
<keyword evidence="5" id="KW-0611">Plant defense</keyword>
<reference evidence="13" key="1">
    <citation type="submission" date="2018-04" db="EMBL/GenBank/DDBJ databases">
        <title>WGS assembly of Panicum hallii.</title>
        <authorList>
            <person name="Lovell J."/>
            <person name="Jenkins J."/>
            <person name="Lowry D."/>
            <person name="Mamidi S."/>
            <person name="Sreedasyam A."/>
            <person name="Weng X."/>
            <person name="Barry K."/>
            <person name="Bonette J."/>
            <person name="Campitelli B."/>
            <person name="Daum C."/>
            <person name="Gordon S."/>
            <person name="Gould B."/>
            <person name="Lipzen A."/>
            <person name="Macqueen A."/>
            <person name="Palacio-Mejia J."/>
            <person name="Plott C."/>
            <person name="Shakirov E."/>
            <person name="Shu S."/>
            <person name="Yoshinaga Y."/>
            <person name="Zane M."/>
            <person name="Rokhsar D."/>
            <person name="Grimwood J."/>
            <person name="Schmutz J."/>
            <person name="Juenger T."/>
        </authorList>
    </citation>
    <scope>NUCLEOTIDE SEQUENCE [LARGE SCALE GENOMIC DNA]</scope>
    <source>
        <strain evidence="13">FIL2</strain>
    </source>
</reference>
<feature type="region of interest" description="Disordered" evidence="8">
    <location>
        <begin position="967"/>
        <end position="997"/>
    </location>
</feature>
<dbReference type="Pfam" id="PF00931">
    <property type="entry name" value="NB-ARC"/>
    <property type="match status" value="1"/>
</dbReference>
<accession>A0A2S3I0L2</accession>
<dbReference type="InterPro" id="IPR002182">
    <property type="entry name" value="NB-ARC"/>
</dbReference>
<evidence type="ECO:0000256" key="5">
    <source>
        <dbReference type="ARBA" id="ARBA00022821"/>
    </source>
</evidence>
<dbReference type="SUPFAM" id="SSF52058">
    <property type="entry name" value="L domain-like"/>
    <property type="match status" value="1"/>
</dbReference>
<dbReference type="Gene3D" id="3.40.50.300">
    <property type="entry name" value="P-loop containing nucleotide triphosphate hydrolases"/>
    <property type="match status" value="1"/>
</dbReference>
<comment type="similarity">
    <text evidence="1">Belongs to the disease resistance NB-LRR family.</text>
</comment>
<dbReference type="Gene3D" id="3.80.10.10">
    <property type="entry name" value="Ribonuclease Inhibitor"/>
    <property type="match status" value="1"/>
</dbReference>
<feature type="domain" description="Disease resistance N-terminal" evidence="10">
    <location>
        <begin position="10"/>
        <end position="100"/>
    </location>
</feature>
<dbReference type="Proteomes" id="UP000243499">
    <property type="component" value="Chromosome 6"/>
</dbReference>
<dbReference type="Pfam" id="PF23559">
    <property type="entry name" value="WHD_DRP"/>
    <property type="match status" value="1"/>
</dbReference>
<dbReference type="Pfam" id="PF18052">
    <property type="entry name" value="Rx_N"/>
    <property type="match status" value="1"/>
</dbReference>
<dbReference type="InterPro" id="IPR032675">
    <property type="entry name" value="LRR_dom_sf"/>
</dbReference>
<gene>
    <name evidence="13" type="ORF">PAHAL_6G052800</name>
</gene>
<proteinExistence type="inferred from homology"/>
<feature type="domain" description="Disease resistance R13L4/SHOC-2-like LRR" evidence="12">
    <location>
        <begin position="544"/>
        <end position="924"/>
    </location>
</feature>
<keyword evidence="2" id="KW-0433">Leucine-rich repeat</keyword>
<dbReference type="Gene3D" id="1.10.8.430">
    <property type="entry name" value="Helical domain of apoptotic protease-activating factors"/>
    <property type="match status" value="1"/>
</dbReference>
<evidence type="ECO:0000256" key="4">
    <source>
        <dbReference type="ARBA" id="ARBA00022741"/>
    </source>
</evidence>
<dbReference type="PANTHER" id="PTHR23155:SF1028">
    <property type="entry name" value="OS08G0174800 PROTEIN"/>
    <property type="match status" value="1"/>
</dbReference>
<evidence type="ECO:0000259" key="9">
    <source>
        <dbReference type="Pfam" id="PF00931"/>
    </source>
</evidence>
<dbReference type="InterPro" id="IPR042197">
    <property type="entry name" value="Apaf_helical"/>
</dbReference>
<evidence type="ECO:0000259" key="11">
    <source>
        <dbReference type="Pfam" id="PF23559"/>
    </source>
</evidence>
<evidence type="ECO:0000256" key="8">
    <source>
        <dbReference type="SAM" id="MobiDB-lite"/>
    </source>
</evidence>
<feature type="coiled-coil region" evidence="7">
    <location>
        <begin position="22"/>
        <end position="56"/>
    </location>
</feature>
<organism evidence="13">
    <name type="scientific">Panicum hallii</name>
    <dbReference type="NCBI Taxonomy" id="206008"/>
    <lineage>
        <taxon>Eukaryota</taxon>
        <taxon>Viridiplantae</taxon>
        <taxon>Streptophyta</taxon>
        <taxon>Embryophyta</taxon>
        <taxon>Tracheophyta</taxon>
        <taxon>Spermatophyta</taxon>
        <taxon>Magnoliopsida</taxon>
        <taxon>Liliopsida</taxon>
        <taxon>Poales</taxon>
        <taxon>Poaceae</taxon>
        <taxon>PACMAD clade</taxon>
        <taxon>Panicoideae</taxon>
        <taxon>Panicodae</taxon>
        <taxon>Paniceae</taxon>
        <taxon>Panicinae</taxon>
        <taxon>Panicum</taxon>
        <taxon>Panicum sect. Panicum</taxon>
    </lineage>
</organism>
<feature type="compositionally biased region" description="Acidic residues" evidence="8">
    <location>
        <begin position="967"/>
        <end position="990"/>
    </location>
</feature>
<dbReference type="Gramene" id="PAN33868">
    <property type="protein sequence ID" value="PAN33868"/>
    <property type="gene ID" value="PAHAL_6G052800"/>
</dbReference>
<dbReference type="GO" id="GO:0002758">
    <property type="term" value="P:innate immune response-activating signaling pathway"/>
    <property type="evidence" value="ECO:0007669"/>
    <property type="project" value="UniProtKB-ARBA"/>
</dbReference>
<dbReference type="PANTHER" id="PTHR23155">
    <property type="entry name" value="DISEASE RESISTANCE PROTEIN RP"/>
    <property type="match status" value="1"/>
</dbReference>
<evidence type="ECO:0000256" key="7">
    <source>
        <dbReference type="SAM" id="Coils"/>
    </source>
</evidence>
<dbReference type="CDD" id="cd14798">
    <property type="entry name" value="RX-CC_like"/>
    <property type="match status" value="1"/>
</dbReference>
<dbReference type="InterPro" id="IPR044974">
    <property type="entry name" value="Disease_R_plants"/>
</dbReference>
<dbReference type="AlphaFoldDB" id="A0A2S3I0L2"/>
<evidence type="ECO:0000256" key="3">
    <source>
        <dbReference type="ARBA" id="ARBA00022737"/>
    </source>
</evidence>
<dbReference type="PRINTS" id="PR00364">
    <property type="entry name" value="DISEASERSIST"/>
</dbReference>
<dbReference type="InterPro" id="IPR027417">
    <property type="entry name" value="P-loop_NTPase"/>
</dbReference>
<feature type="domain" description="Disease resistance protein winged helix" evidence="11">
    <location>
        <begin position="424"/>
        <end position="492"/>
    </location>
</feature>
<feature type="domain" description="NB-ARC" evidence="9">
    <location>
        <begin position="187"/>
        <end position="336"/>
    </location>
</feature>
<name>A0A2S3I0L2_9POAL</name>
<dbReference type="FunFam" id="1.10.10.10:FF:000322">
    <property type="entry name" value="Probable disease resistance protein At1g63360"/>
    <property type="match status" value="1"/>
</dbReference>